<feature type="transmembrane region" description="Helical" evidence="8">
    <location>
        <begin position="263"/>
        <end position="283"/>
    </location>
</feature>
<dbReference type="GO" id="GO:0006952">
    <property type="term" value="P:defense response"/>
    <property type="evidence" value="ECO:0007669"/>
    <property type="project" value="UniProtKB-KW"/>
</dbReference>
<dbReference type="Pfam" id="PF03094">
    <property type="entry name" value="Mlo"/>
    <property type="match status" value="2"/>
</dbReference>
<accession>A0AAP0Q5W9</accession>
<dbReference type="PANTHER" id="PTHR31942:SF62">
    <property type="entry name" value="MLO-LIKE PROTEIN"/>
    <property type="match status" value="1"/>
</dbReference>
<keyword evidence="7" id="KW-0568">Pathogenesis-related protein</keyword>
<keyword evidence="4" id="KW-0611">Plant defense</keyword>
<comment type="caution">
    <text evidence="9">The sequence shown here is derived from an EMBL/GenBank/DDBJ whole genome shotgun (WGS) entry which is preliminary data.</text>
</comment>
<evidence type="ECO:0000256" key="3">
    <source>
        <dbReference type="ARBA" id="ARBA00022692"/>
    </source>
</evidence>
<feature type="transmembrane region" description="Helical" evidence="8">
    <location>
        <begin position="227"/>
        <end position="251"/>
    </location>
</feature>
<evidence type="ECO:0000256" key="5">
    <source>
        <dbReference type="ARBA" id="ARBA00022989"/>
    </source>
</evidence>
<gene>
    <name evidence="9" type="ORF">Syun_005403</name>
</gene>
<evidence type="ECO:0000256" key="8">
    <source>
        <dbReference type="SAM" id="Phobius"/>
    </source>
</evidence>
<protein>
    <recommendedName>
        <fullName evidence="11">MLO-like protein</fullName>
    </recommendedName>
</protein>
<evidence type="ECO:0008006" key="11">
    <source>
        <dbReference type="Google" id="ProtNLM"/>
    </source>
</evidence>
<dbReference type="EMBL" id="JBBNAF010000002">
    <property type="protein sequence ID" value="KAK9164501.1"/>
    <property type="molecule type" value="Genomic_DNA"/>
</dbReference>
<evidence type="ECO:0000256" key="2">
    <source>
        <dbReference type="ARBA" id="ARBA00006574"/>
    </source>
</evidence>
<dbReference type="GO" id="GO:0016020">
    <property type="term" value="C:membrane"/>
    <property type="evidence" value="ECO:0007669"/>
    <property type="project" value="UniProtKB-SubCell"/>
</dbReference>
<keyword evidence="10" id="KW-1185">Reference proteome</keyword>
<keyword evidence="5 8" id="KW-1133">Transmembrane helix</keyword>
<dbReference type="Proteomes" id="UP001420932">
    <property type="component" value="Unassembled WGS sequence"/>
</dbReference>
<evidence type="ECO:0000256" key="4">
    <source>
        <dbReference type="ARBA" id="ARBA00022821"/>
    </source>
</evidence>
<evidence type="ECO:0000313" key="9">
    <source>
        <dbReference type="EMBL" id="KAK9164501.1"/>
    </source>
</evidence>
<proteinExistence type="inferred from homology"/>
<evidence type="ECO:0000256" key="6">
    <source>
        <dbReference type="ARBA" id="ARBA00023136"/>
    </source>
</evidence>
<keyword evidence="3 8" id="KW-0812">Transmembrane</keyword>
<dbReference type="PANTHER" id="PTHR31942">
    <property type="entry name" value="MLO-LIKE PROTEIN 1"/>
    <property type="match status" value="1"/>
</dbReference>
<feature type="transmembrane region" description="Helical" evidence="8">
    <location>
        <begin position="153"/>
        <end position="174"/>
    </location>
</feature>
<name>A0AAP0Q5W9_9MAGN</name>
<dbReference type="InterPro" id="IPR004326">
    <property type="entry name" value="Mlo"/>
</dbReference>
<dbReference type="AlphaFoldDB" id="A0AAP0Q5W9"/>
<reference evidence="9 10" key="1">
    <citation type="submission" date="2024-01" db="EMBL/GenBank/DDBJ databases">
        <title>Genome assemblies of Stephania.</title>
        <authorList>
            <person name="Yang L."/>
        </authorList>
    </citation>
    <scope>NUCLEOTIDE SEQUENCE [LARGE SCALE GENOMIC DNA]</scope>
    <source>
        <strain evidence="9">YNDBR</strain>
        <tissue evidence="9">Leaf</tissue>
    </source>
</reference>
<comment type="subcellular location">
    <subcellularLocation>
        <location evidence="1">Membrane</location>
        <topology evidence="1">Multi-pass membrane protein</topology>
    </subcellularLocation>
</comment>
<sequence length="380" mass="43277">MGEEEGKSLYETPTWAVATVITGMVSVGFLVHGSLKRFAKWLIDTRRKALLAALEKIKEELMLFGLLSLLMGHWTIWVSKICIKSSVLSSRFYPCTVEGYNKLLVPLEETLIASFDESNYSVFEQHKTVRHGHCPEGSEPFASYESLEQLHRLLFVLGIVHICYNFATAALAMLKIQSWSTWESQAKSMVANLRVVKLALEIMVTNPCSGNQVNLRDELFWFGKPRLLLWSIQLISFQNAFEMATFIWSLWEIRRPSCFIENHAFLIIRLISGYITFPLYVIITQMGSKFKKTVVAEDVRESLHGWCQRARRSRKRRAPFASLVTATSTASLSSMVDESVKNDSEMATSKDDICEQQIAIAQDEICEQPVVDEDFCSPYL</sequence>
<keyword evidence="6 8" id="KW-0472">Membrane</keyword>
<feature type="transmembrane region" description="Helical" evidence="8">
    <location>
        <begin position="15"/>
        <end position="39"/>
    </location>
</feature>
<comment type="similarity">
    <text evidence="2">Belongs to the MLO family.</text>
</comment>
<organism evidence="9 10">
    <name type="scientific">Stephania yunnanensis</name>
    <dbReference type="NCBI Taxonomy" id="152371"/>
    <lineage>
        <taxon>Eukaryota</taxon>
        <taxon>Viridiplantae</taxon>
        <taxon>Streptophyta</taxon>
        <taxon>Embryophyta</taxon>
        <taxon>Tracheophyta</taxon>
        <taxon>Spermatophyta</taxon>
        <taxon>Magnoliopsida</taxon>
        <taxon>Ranunculales</taxon>
        <taxon>Menispermaceae</taxon>
        <taxon>Menispermoideae</taxon>
        <taxon>Cissampelideae</taxon>
        <taxon>Stephania</taxon>
    </lineage>
</organism>
<evidence type="ECO:0000256" key="1">
    <source>
        <dbReference type="ARBA" id="ARBA00004141"/>
    </source>
</evidence>
<evidence type="ECO:0000256" key="7">
    <source>
        <dbReference type="ARBA" id="ARBA00023265"/>
    </source>
</evidence>
<evidence type="ECO:0000313" key="10">
    <source>
        <dbReference type="Proteomes" id="UP001420932"/>
    </source>
</evidence>